<keyword evidence="4" id="KW-1185">Reference proteome</keyword>
<dbReference type="InterPro" id="IPR025711">
    <property type="entry name" value="PepSY"/>
</dbReference>
<sequence length="90" mass="9630">MSRMKLLAAAFTAALMAGGALAAANEPPETKLIAIRKISEAQARAIAFDHGLVHVEEISFLDGRWELAGRDVSGDELVIDLNAKDGSRLR</sequence>
<evidence type="ECO:0000259" key="2">
    <source>
        <dbReference type="Pfam" id="PF13670"/>
    </source>
</evidence>
<dbReference type="EMBL" id="JAWDID010000083">
    <property type="protein sequence ID" value="MDU0343748.1"/>
    <property type="molecule type" value="Genomic_DNA"/>
</dbReference>
<dbReference type="Proteomes" id="UP001254257">
    <property type="component" value="Unassembled WGS sequence"/>
</dbReference>
<gene>
    <name evidence="3" type="ORF">RKE40_28020</name>
</gene>
<name>A0ABU3SG32_9HYPH</name>
<comment type="caution">
    <text evidence="3">The sequence shown here is derived from an EMBL/GenBank/DDBJ whole genome shotgun (WGS) entry which is preliminary data.</text>
</comment>
<feature type="domain" description="PepSY" evidence="2">
    <location>
        <begin position="7"/>
        <end position="87"/>
    </location>
</feature>
<feature type="signal peptide" evidence="1">
    <location>
        <begin position="1"/>
        <end position="22"/>
    </location>
</feature>
<evidence type="ECO:0000256" key="1">
    <source>
        <dbReference type="SAM" id="SignalP"/>
    </source>
</evidence>
<dbReference type="RefSeq" id="WP_316021446.1">
    <property type="nucleotide sequence ID" value="NZ_JAWDID010000083.1"/>
</dbReference>
<organism evidence="3 4">
    <name type="scientific">Bosea rubneri</name>
    <dbReference type="NCBI Taxonomy" id="3075434"/>
    <lineage>
        <taxon>Bacteria</taxon>
        <taxon>Pseudomonadati</taxon>
        <taxon>Pseudomonadota</taxon>
        <taxon>Alphaproteobacteria</taxon>
        <taxon>Hyphomicrobiales</taxon>
        <taxon>Boseaceae</taxon>
        <taxon>Bosea</taxon>
    </lineage>
</organism>
<reference evidence="3 4" key="1">
    <citation type="submission" date="2023-09" db="EMBL/GenBank/DDBJ databases">
        <title>Whole genome shotgun sequencing (WGS) of Bosea sp. ZW T0_25, isolated from stored onions (Allium cepa).</title>
        <authorList>
            <person name="Stoll D.A."/>
            <person name="Huch M."/>
        </authorList>
    </citation>
    <scope>NUCLEOTIDE SEQUENCE [LARGE SCALE GENOMIC DNA]</scope>
    <source>
        <strain evidence="3 4">ZW T0_25</strain>
    </source>
</reference>
<protein>
    <submittedName>
        <fullName evidence="3">PepSY domain-containing protein</fullName>
    </submittedName>
</protein>
<feature type="chain" id="PRO_5046315206" evidence="1">
    <location>
        <begin position="23"/>
        <end position="90"/>
    </location>
</feature>
<proteinExistence type="predicted"/>
<keyword evidence="1" id="KW-0732">Signal</keyword>
<evidence type="ECO:0000313" key="4">
    <source>
        <dbReference type="Proteomes" id="UP001254257"/>
    </source>
</evidence>
<accession>A0ABU3SG32</accession>
<evidence type="ECO:0000313" key="3">
    <source>
        <dbReference type="EMBL" id="MDU0343748.1"/>
    </source>
</evidence>
<dbReference type="Pfam" id="PF13670">
    <property type="entry name" value="PepSY_2"/>
    <property type="match status" value="1"/>
</dbReference>